<dbReference type="Gene3D" id="3.30.559.30">
    <property type="entry name" value="Nonribosomal peptide synthetase, condensation domain"/>
    <property type="match status" value="1"/>
</dbReference>
<evidence type="ECO:0000259" key="1">
    <source>
        <dbReference type="Pfam" id="PF00668"/>
    </source>
</evidence>
<comment type="caution">
    <text evidence="2">The sequence shown here is derived from an EMBL/GenBank/DDBJ whole genome shotgun (WGS) entry which is preliminary data.</text>
</comment>
<dbReference type="Gene3D" id="3.30.559.10">
    <property type="entry name" value="Chloramphenicol acetyltransferase-like domain"/>
    <property type="match status" value="1"/>
</dbReference>
<dbReference type="InterPro" id="IPR023213">
    <property type="entry name" value="CAT-like_dom_sf"/>
</dbReference>
<dbReference type="Pfam" id="PF00668">
    <property type="entry name" value="Condensation"/>
    <property type="match status" value="1"/>
</dbReference>
<evidence type="ECO:0000313" key="2">
    <source>
        <dbReference type="EMBL" id="NEE11314.1"/>
    </source>
</evidence>
<sequence>FAHQDVPFERLVEEIAPSRSMARHPLFQTVLTMQDAIEAAPGRPGLPAARPAGETTSGRAAKFDLDVMVGEAFDPQGAPAGLHGTVTVAADLFDAEWAGRIADYWAGLLAFLADDRYTRLSAVEVLGAGERRRVLTDWNDTATGSEVRRVCELFGEQVVR</sequence>
<organism evidence="2">
    <name type="scientific">Streptomyces sp. SID7499</name>
    <dbReference type="NCBI Taxonomy" id="2706086"/>
    <lineage>
        <taxon>Bacteria</taxon>
        <taxon>Bacillati</taxon>
        <taxon>Actinomycetota</taxon>
        <taxon>Actinomycetes</taxon>
        <taxon>Kitasatosporales</taxon>
        <taxon>Streptomycetaceae</taxon>
        <taxon>Streptomyces</taxon>
    </lineage>
</organism>
<dbReference type="EMBL" id="JAAGMN010003443">
    <property type="protein sequence ID" value="NEE11314.1"/>
    <property type="molecule type" value="Genomic_DNA"/>
</dbReference>
<dbReference type="InterPro" id="IPR001242">
    <property type="entry name" value="Condensation_dom"/>
</dbReference>
<proteinExistence type="predicted"/>
<reference evidence="2" key="1">
    <citation type="submission" date="2020-01" db="EMBL/GenBank/DDBJ databases">
        <title>Insect and environment-associated Actinomycetes.</title>
        <authorList>
            <person name="Currrie C."/>
            <person name="Chevrette M."/>
            <person name="Carlson C."/>
            <person name="Stubbendieck R."/>
            <person name="Wendt-Pienkowski E."/>
        </authorList>
    </citation>
    <scope>NUCLEOTIDE SEQUENCE</scope>
    <source>
        <strain evidence="2">SID7499</strain>
    </source>
</reference>
<feature type="non-terminal residue" evidence="2">
    <location>
        <position position="1"/>
    </location>
</feature>
<accession>A0A6G3X0T6</accession>
<dbReference type="SUPFAM" id="SSF52777">
    <property type="entry name" value="CoA-dependent acyltransferases"/>
    <property type="match status" value="1"/>
</dbReference>
<protein>
    <submittedName>
        <fullName evidence="2">Non-ribosomal peptide synthetase</fullName>
    </submittedName>
</protein>
<name>A0A6G3X0T6_9ACTN</name>
<dbReference type="AlphaFoldDB" id="A0A6G3X0T6"/>
<dbReference type="GO" id="GO:0008610">
    <property type="term" value="P:lipid biosynthetic process"/>
    <property type="evidence" value="ECO:0007669"/>
    <property type="project" value="UniProtKB-ARBA"/>
</dbReference>
<feature type="domain" description="Condensation" evidence="1">
    <location>
        <begin position="2"/>
        <end position="132"/>
    </location>
</feature>
<gene>
    <name evidence="2" type="ORF">G3M58_33270</name>
</gene>
<dbReference type="GO" id="GO:0003824">
    <property type="term" value="F:catalytic activity"/>
    <property type="evidence" value="ECO:0007669"/>
    <property type="project" value="InterPro"/>
</dbReference>
<feature type="non-terminal residue" evidence="2">
    <location>
        <position position="160"/>
    </location>
</feature>